<feature type="region of interest" description="Disordered" evidence="1">
    <location>
        <begin position="226"/>
        <end position="272"/>
    </location>
</feature>
<feature type="domain" description="Endonuclease/exonuclease/phosphatase" evidence="2">
    <location>
        <begin position="33"/>
        <end position="149"/>
    </location>
</feature>
<organism evidence="3 4">
    <name type="scientific">Trichogramma brassicae</name>
    <dbReference type="NCBI Taxonomy" id="86971"/>
    <lineage>
        <taxon>Eukaryota</taxon>
        <taxon>Metazoa</taxon>
        <taxon>Ecdysozoa</taxon>
        <taxon>Arthropoda</taxon>
        <taxon>Hexapoda</taxon>
        <taxon>Insecta</taxon>
        <taxon>Pterygota</taxon>
        <taxon>Neoptera</taxon>
        <taxon>Endopterygota</taxon>
        <taxon>Hymenoptera</taxon>
        <taxon>Apocrita</taxon>
        <taxon>Proctotrupomorpha</taxon>
        <taxon>Chalcidoidea</taxon>
        <taxon>Trichogrammatidae</taxon>
        <taxon>Trichogramma</taxon>
    </lineage>
</organism>
<dbReference type="SUPFAM" id="SSF56219">
    <property type="entry name" value="DNase I-like"/>
    <property type="match status" value="1"/>
</dbReference>
<sequence>MNAILLPAWCSRDLAVIKVELPEEGGGSRKVVVALAYFPCDSQDPPPTAEAQRLIQHCQETRLALIIGCDANSHHTACGCSDINSRGEALLESLASSNLIILNRGSRPTFRSAGRETIIDLTLCSQEISHAIRGWRVSQEPSLSDHHQIHFAWSTNVQEGEPYRNPRRTDWALYKESLNWHLEGYTPSIKNREDCEEAAAHIRSAIMQAYEASCLTHMQVVQCGRRDAPPSAHSVRRGCRKETEMVRGRTPEPRGHQRHQGQPSDRLLEGSRSDELMSTCGLTQWTMSLRVKILSTLCGISCDLSQRYDSIESLNFKLAVKKIMYTLERETIKTSIPSSCNRRSRTSWIESTLEFLSAITFSNPVCRHIHARVLVGRHWTTKHPLIICRSRARCPAKQVKWSLGCQPEHIDSRPRIRDDELLRCRKSLQDFSFYLLMSSPHTFERHAPGDNRAGGVLGIAYAARLSAAKTAETRTRGASTRWPSAIFALRDPSSSRHRLHPLRKRNSSPPSLRSSAASCSPAAALQALRRAPGDNRRRTPGVIIAGRATLRGVRIGIGISSSSSSRTSVVYAARLSAAETAETRTRGASTRWPSAIFASRDPSSSSYQLHPLRKRSSCPPSPRSSAASCSATRRCTASSTARGTLSLRCAVPKPIVKDRCTLGSEVNTLLASVTFIDSKHQGATATLLPHVSTASYRSIERAFVFRFTSCYRTAGRHSHTQLYQQKMRSARTLGFYDISQNLYGVKFLKTPRASKNVFEYYEDHPNELPDRTREDHKFMKTSLAVIPGPSDGEPPAKKKRKRHKKKSRRTLIFFIKNCKVKKHDDDNKKSRLLRGHTLLASPPELDIFFRTRCLVPSCECGSRFCRRWQVP</sequence>
<evidence type="ECO:0000313" key="4">
    <source>
        <dbReference type="Proteomes" id="UP000479190"/>
    </source>
</evidence>
<proteinExistence type="predicted"/>
<gene>
    <name evidence="3" type="ORF">TBRA_LOCUS6947</name>
</gene>
<name>A0A6H5IH31_9HYME</name>
<dbReference type="Proteomes" id="UP000479190">
    <property type="component" value="Unassembled WGS sequence"/>
</dbReference>
<feature type="region of interest" description="Disordered" evidence="1">
    <location>
        <begin position="600"/>
        <end position="630"/>
    </location>
</feature>
<dbReference type="AlphaFoldDB" id="A0A6H5IH31"/>
<feature type="compositionally biased region" description="Basic residues" evidence="1">
    <location>
        <begin position="495"/>
        <end position="506"/>
    </location>
</feature>
<feature type="compositionally biased region" description="Basic residues" evidence="1">
    <location>
        <begin position="797"/>
        <end position="807"/>
    </location>
</feature>
<feature type="compositionally biased region" description="Basic and acidic residues" evidence="1">
    <location>
        <begin position="240"/>
        <end position="255"/>
    </location>
</feature>
<dbReference type="Gene3D" id="3.60.10.10">
    <property type="entry name" value="Endonuclease/exonuclease/phosphatase"/>
    <property type="match status" value="1"/>
</dbReference>
<dbReference type="GO" id="GO:0003824">
    <property type="term" value="F:catalytic activity"/>
    <property type="evidence" value="ECO:0007669"/>
    <property type="project" value="InterPro"/>
</dbReference>
<evidence type="ECO:0000256" key="1">
    <source>
        <dbReference type="SAM" id="MobiDB-lite"/>
    </source>
</evidence>
<dbReference type="Pfam" id="PF14529">
    <property type="entry name" value="Exo_endo_phos_2"/>
    <property type="match status" value="1"/>
</dbReference>
<reference evidence="3 4" key="1">
    <citation type="submission" date="2020-02" db="EMBL/GenBank/DDBJ databases">
        <authorList>
            <person name="Ferguson B K."/>
        </authorList>
    </citation>
    <scope>NUCLEOTIDE SEQUENCE [LARGE SCALE GENOMIC DNA]</scope>
</reference>
<feature type="region of interest" description="Disordered" evidence="1">
    <location>
        <begin position="493"/>
        <end position="518"/>
    </location>
</feature>
<evidence type="ECO:0000313" key="3">
    <source>
        <dbReference type="EMBL" id="CAB0035049.1"/>
    </source>
</evidence>
<dbReference type="InterPro" id="IPR005135">
    <property type="entry name" value="Endo/exonuclease/phosphatase"/>
</dbReference>
<feature type="region of interest" description="Disordered" evidence="1">
    <location>
        <begin position="784"/>
        <end position="807"/>
    </location>
</feature>
<dbReference type="InterPro" id="IPR036691">
    <property type="entry name" value="Endo/exonu/phosph_ase_sf"/>
</dbReference>
<dbReference type="PANTHER" id="PTHR33273">
    <property type="entry name" value="DOMAIN-CONTAINING PROTEIN, PUTATIVE-RELATED"/>
    <property type="match status" value="1"/>
</dbReference>
<feature type="compositionally biased region" description="Low complexity" evidence="1">
    <location>
        <begin position="507"/>
        <end position="518"/>
    </location>
</feature>
<protein>
    <recommendedName>
        <fullName evidence="2">Endonuclease/exonuclease/phosphatase domain-containing protein</fullName>
    </recommendedName>
</protein>
<evidence type="ECO:0000259" key="2">
    <source>
        <dbReference type="Pfam" id="PF14529"/>
    </source>
</evidence>
<dbReference type="PANTHER" id="PTHR33273:SF4">
    <property type="entry name" value="ENDONUCLEASE_EXONUCLEASE_PHOSPHATASE DOMAIN-CONTAINING PROTEIN"/>
    <property type="match status" value="1"/>
</dbReference>
<keyword evidence="4" id="KW-1185">Reference proteome</keyword>
<dbReference type="EMBL" id="CADCXV010000769">
    <property type="protein sequence ID" value="CAB0035049.1"/>
    <property type="molecule type" value="Genomic_DNA"/>
</dbReference>
<accession>A0A6H5IH31</accession>